<evidence type="ECO:0000313" key="3">
    <source>
        <dbReference type="Proteomes" id="UP000612055"/>
    </source>
</evidence>
<dbReference type="Gene3D" id="3.80.10.10">
    <property type="entry name" value="Ribonuclease Inhibitor"/>
    <property type="match status" value="1"/>
</dbReference>
<dbReference type="EMBL" id="JAEHOE010000020">
    <property type="protein sequence ID" value="KAG2496202.1"/>
    <property type="molecule type" value="Genomic_DNA"/>
</dbReference>
<comment type="subcellular location">
    <subcellularLocation>
        <location evidence="1">Cytoplasm</location>
        <location evidence="1">Cytoskeleton</location>
        <location evidence="1">Cilium axoneme</location>
    </subcellularLocation>
</comment>
<name>A0A835Y4C7_9CHLO</name>
<comment type="caution">
    <text evidence="2">The sequence shown here is derived from an EMBL/GenBank/DDBJ whole genome shotgun (WGS) entry which is preliminary data.</text>
</comment>
<dbReference type="SUPFAM" id="SSF52047">
    <property type="entry name" value="RNI-like"/>
    <property type="match status" value="1"/>
</dbReference>
<dbReference type="Proteomes" id="UP000612055">
    <property type="component" value="Unassembled WGS sequence"/>
</dbReference>
<evidence type="ECO:0000313" key="2">
    <source>
        <dbReference type="EMBL" id="KAG2496202.1"/>
    </source>
</evidence>
<dbReference type="InterPro" id="IPR032675">
    <property type="entry name" value="LRR_dom_sf"/>
</dbReference>
<reference evidence="2" key="1">
    <citation type="journal article" date="2020" name="bioRxiv">
        <title>Comparative genomics of Chlamydomonas.</title>
        <authorList>
            <person name="Craig R.J."/>
            <person name="Hasan A.R."/>
            <person name="Ness R.W."/>
            <person name="Keightley P.D."/>
        </authorList>
    </citation>
    <scope>NUCLEOTIDE SEQUENCE</scope>
    <source>
        <strain evidence="2">CCAP 11/70</strain>
    </source>
</reference>
<accession>A0A835Y4C7</accession>
<evidence type="ECO:0000256" key="1">
    <source>
        <dbReference type="ARBA" id="ARBA00004430"/>
    </source>
</evidence>
<proteinExistence type="predicted"/>
<sequence>MAASDAYVTRLGSLLVHKDISPQILAKLEPAACRAVRLVNRALLAAHDEMIASIYVPREPTAKDAAVALPGMLSRGCRPKLVSIALEGDVQQQQTGALRLLRSFANASAVDPLPTRSLDLNPTALSKDTASLVAAAFPTLEHISVSNYNSEPLDEDTLASGLERLLSPQHGTSRVTKLDVILGWRQQVLTPALGRALRTGSGLDELLLGPTLDSIEQIIPLAGMTNLTSLSLRGYCKPSLLQPLLSPLTALAKLTLTQGGHHFVDATGALTAAGEAALCDVAAFLAGRVDEESTFDIRPARKGWRDPLPLRGAAESEVGAGASRRSHRPWLEALGAAGVPQLMLTSFVLSHGDMVALASYSRLKVLILGGAIQIPPSALLLLARTPRLKTLRLNIDAWRGPDKRYPLGGAPGAREVLLGLNVGNPHLNVELDRSYSDKDEVRAQLLSLIAQVRIFLRILPGGGPYRLRLRQ</sequence>
<organism evidence="2 3">
    <name type="scientific">Edaphochlamys debaryana</name>
    <dbReference type="NCBI Taxonomy" id="47281"/>
    <lineage>
        <taxon>Eukaryota</taxon>
        <taxon>Viridiplantae</taxon>
        <taxon>Chlorophyta</taxon>
        <taxon>core chlorophytes</taxon>
        <taxon>Chlorophyceae</taxon>
        <taxon>CS clade</taxon>
        <taxon>Chlamydomonadales</taxon>
        <taxon>Chlamydomonadales incertae sedis</taxon>
        <taxon>Edaphochlamys</taxon>
    </lineage>
</organism>
<keyword evidence="3" id="KW-1185">Reference proteome</keyword>
<dbReference type="GO" id="GO:0005930">
    <property type="term" value="C:axoneme"/>
    <property type="evidence" value="ECO:0007669"/>
    <property type="project" value="UniProtKB-SubCell"/>
</dbReference>
<gene>
    <name evidence="2" type="ORF">HYH03_005801</name>
</gene>
<protein>
    <submittedName>
        <fullName evidence="2">Uncharacterized protein</fullName>
    </submittedName>
</protein>
<dbReference type="AlphaFoldDB" id="A0A835Y4C7"/>